<dbReference type="Gene3D" id="2.60.40.1120">
    <property type="entry name" value="Carboxypeptidase-like, regulatory domain"/>
    <property type="match status" value="1"/>
</dbReference>
<comment type="caution">
    <text evidence="1">The sequence shown here is derived from an EMBL/GenBank/DDBJ whole genome shotgun (WGS) entry which is preliminary data.</text>
</comment>
<dbReference type="Proteomes" id="UP000034235">
    <property type="component" value="Unassembled WGS sequence"/>
</dbReference>
<dbReference type="AlphaFoldDB" id="A0A0G0JD75"/>
<dbReference type="SUPFAM" id="SSF49464">
    <property type="entry name" value="Carboxypeptidase regulatory domain-like"/>
    <property type="match status" value="1"/>
</dbReference>
<name>A0A0G0JD75_9BACT</name>
<evidence type="ECO:0000313" key="2">
    <source>
        <dbReference type="Proteomes" id="UP000034235"/>
    </source>
</evidence>
<dbReference type="InterPro" id="IPR008969">
    <property type="entry name" value="CarboxyPept-like_regulatory"/>
</dbReference>
<protein>
    <recommendedName>
        <fullName evidence="3">SD-repeat containing protein B domain-containing protein</fullName>
    </recommendedName>
</protein>
<dbReference type="EMBL" id="LBUP01000018">
    <property type="protein sequence ID" value="KKQ64652.1"/>
    <property type="molecule type" value="Genomic_DNA"/>
</dbReference>
<sequence>MKKIRLIIFLTIFFTFIIAFKVSAQAPPAQPSQSWKCLRGEPQGFTFTGAGNTNLTQDLYADGYPLNIDAYVVTCVGTKEGAVCTTTDADYDKLIFGADNTKRFPYAVSIAGGSKQKTELGKINTTATIATTGLSGGVSFYSVTIDEPEKIIAEGLGMKQSTNPFINNVTTECVSISWTTIVPPTRSDPFGIVFDSQSLEPLPNVEVTILDKNKKLVDLLGLTNPQTTEADGLFNFLVSPGTYYLTVSVPGGYVFTANPNLHPNYVKIYHKVDGTNSIYKPDEPIVEEIDTPEEIRNRKPNVEHRDIPLDPGTNKPYNVQPSTIAYRMTRLGNTTKIEGKISHPFTNVSFSQGGTLLSKVKASRFGDYKVFLENAKLKQDEDIIVLYTKVDLTKLDIIEISSSFIFTQLQT</sequence>
<organism evidence="1 2">
    <name type="scientific">Candidatus Daviesbacteria bacterium GW2011_GWA2_38_24</name>
    <dbReference type="NCBI Taxonomy" id="1618422"/>
    <lineage>
        <taxon>Bacteria</taxon>
        <taxon>Candidatus Daviesiibacteriota</taxon>
    </lineage>
</organism>
<evidence type="ECO:0008006" key="3">
    <source>
        <dbReference type="Google" id="ProtNLM"/>
    </source>
</evidence>
<proteinExistence type="predicted"/>
<reference evidence="1 2" key="1">
    <citation type="journal article" date="2015" name="Nature">
        <title>rRNA introns, odd ribosomes, and small enigmatic genomes across a large radiation of phyla.</title>
        <authorList>
            <person name="Brown C.T."/>
            <person name="Hug L.A."/>
            <person name="Thomas B.C."/>
            <person name="Sharon I."/>
            <person name="Castelle C.J."/>
            <person name="Singh A."/>
            <person name="Wilkins M.J."/>
            <person name="Williams K.H."/>
            <person name="Banfield J.F."/>
        </authorList>
    </citation>
    <scope>NUCLEOTIDE SEQUENCE [LARGE SCALE GENOMIC DNA]</scope>
</reference>
<evidence type="ECO:0000313" key="1">
    <source>
        <dbReference type="EMBL" id="KKQ64652.1"/>
    </source>
</evidence>
<gene>
    <name evidence="1" type="ORF">US86_C0018G0004</name>
</gene>
<accession>A0A0G0JD75</accession>
<feature type="non-terminal residue" evidence="1">
    <location>
        <position position="411"/>
    </location>
</feature>